<dbReference type="RefSeq" id="WP_235051221.1">
    <property type="nucleotide sequence ID" value="NZ_JAKFHA010000003.1"/>
</dbReference>
<sequence>MEGTWKRLGADTATRNVVGWATVDHLRTRMVADALQGAVRTPSEHDMRRALPGLLRRVCTEVSDGGFGPDSRLASLRRTNRAPGRFTDWPCAVRKRTGSGRDTPPSWTFLTYDGCTITSYLSTIAIAIANPVLVHDDAGWKPAWGQEPHDAVHHAMPIRRRPSIWANGGVVWDDVLAEDPHEGEASDGGEAVYERPSPGGRTAPSSSSTACAGPSSASRPDETPNRAPASWTA</sequence>
<gene>
    <name evidence="2" type="ORF">LZ495_07550</name>
</gene>
<organism evidence="2 3">
    <name type="scientific">Yinghuangia soli</name>
    <dbReference type="NCBI Taxonomy" id="2908204"/>
    <lineage>
        <taxon>Bacteria</taxon>
        <taxon>Bacillati</taxon>
        <taxon>Actinomycetota</taxon>
        <taxon>Actinomycetes</taxon>
        <taxon>Kitasatosporales</taxon>
        <taxon>Streptomycetaceae</taxon>
        <taxon>Yinghuangia</taxon>
    </lineage>
</organism>
<dbReference type="AlphaFoldDB" id="A0AA41TZ31"/>
<reference evidence="2" key="1">
    <citation type="submission" date="2022-01" db="EMBL/GenBank/DDBJ databases">
        <title>Genome-Based Taxonomic Classification of the Phylum Actinobacteria.</title>
        <authorList>
            <person name="Gao Y."/>
        </authorList>
    </citation>
    <scope>NUCLEOTIDE SEQUENCE</scope>
    <source>
        <strain evidence="2">KLBMP 8922</strain>
    </source>
</reference>
<proteinExistence type="predicted"/>
<feature type="region of interest" description="Disordered" evidence="1">
    <location>
        <begin position="180"/>
        <end position="233"/>
    </location>
</feature>
<accession>A0AA41TZ31</accession>
<dbReference type="Proteomes" id="UP001165378">
    <property type="component" value="Unassembled WGS sequence"/>
</dbReference>
<name>A0AA41TZ31_9ACTN</name>
<keyword evidence="3" id="KW-1185">Reference proteome</keyword>
<dbReference type="EMBL" id="JAKFHA010000003">
    <property type="protein sequence ID" value="MCF2527071.1"/>
    <property type="molecule type" value="Genomic_DNA"/>
</dbReference>
<protein>
    <submittedName>
        <fullName evidence="2">Uncharacterized protein</fullName>
    </submittedName>
</protein>
<evidence type="ECO:0000313" key="2">
    <source>
        <dbReference type="EMBL" id="MCF2527071.1"/>
    </source>
</evidence>
<evidence type="ECO:0000256" key="1">
    <source>
        <dbReference type="SAM" id="MobiDB-lite"/>
    </source>
</evidence>
<comment type="caution">
    <text evidence="2">The sequence shown here is derived from an EMBL/GenBank/DDBJ whole genome shotgun (WGS) entry which is preliminary data.</text>
</comment>
<evidence type="ECO:0000313" key="3">
    <source>
        <dbReference type="Proteomes" id="UP001165378"/>
    </source>
</evidence>
<feature type="compositionally biased region" description="Low complexity" evidence="1">
    <location>
        <begin position="202"/>
        <end position="218"/>
    </location>
</feature>